<dbReference type="Pfam" id="PF25209">
    <property type="entry name" value="Phage_capsid_4"/>
    <property type="match status" value="1"/>
</dbReference>
<dbReference type="KEGG" id="cmin:NCTC10288_02294"/>
<dbReference type="GeneID" id="70784159"/>
<dbReference type="OrthoDB" id="4367863at2"/>
<proteinExistence type="predicted"/>
<dbReference type="Proteomes" id="UP000594905">
    <property type="component" value="Chromosome"/>
</dbReference>
<dbReference type="RefSeq" id="WP_052319628.1">
    <property type="nucleotide sequence ID" value="NZ_CP065689.1"/>
</dbReference>
<evidence type="ECO:0008006" key="5">
    <source>
        <dbReference type="Google" id="ProtNLM"/>
    </source>
</evidence>
<reference evidence="2 3" key="1">
    <citation type="submission" date="2018-06" db="EMBL/GenBank/DDBJ databases">
        <authorList>
            <consortium name="Pathogen Informatics"/>
            <person name="Doyle S."/>
        </authorList>
    </citation>
    <scope>NUCLEOTIDE SEQUENCE [LARGE SCALE GENOMIC DNA]</scope>
    <source>
        <strain evidence="2 3">NCTC10288</strain>
    </source>
</reference>
<evidence type="ECO:0000313" key="2">
    <source>
        <dbReference type="EMBL" id="SQI00971.1"/>
    </source>
</evidence>
<reference evidence="1 4" key="2">
    <citation type="submission" date="2020-12" db="EMBL/GenBank/DDBJ databases">
        <title>FDA dAtabase for Regulatory Grade micrObial Sequences (FDA-ARGOS): Supporting development and validation of Infectious Disease Dx tests.</title>
        <authorList>
            <person name="Sproer C."/>
            <person name="Gronow S."/>
            <person name="Severitt S."/>
            <person name="Schroder I."/>
            <person name="Tallon L."/>
            <person name="Sadzewicz L."/>
            <person name="Zhao X."/>
            <person name="Boylan J."/>
            <person name="Ott S."/>
            <person name="Bowen H."/>
            <person name="Vavikolanu K."/>
            <person name="Mehta A."/>
            <person name="Aluvathingal J."/>
            <person name="Nadendla S."/>
            <person name="Lowell S."/>
            <person name="Myers T."/>
            <person name="Yan Y."/>
            <person name="Sichtig H."/>
        </authorList>
    </citation>
    <scope>NUCLEOTIDE SEQUENCE [LARGE SCALE GENOMIC DNA]</scope>
    <source>
        <strain evidence="1 4">FDAARGOS_894</strain>
    </source>
</reference>
<organism evidence="2 3">
    <name type="scientific">Corynebacterium minutissimum</name>
    <dbReference type="NCBI Taxonomy" id="38301"/>
    <lineage>
        <taxon>Bacteria</taxon>
        <taxon>Bacillati</taxon>
        <taxon>Actinomycetota</taxon>
        <taxon>Actinomycetes</taxon>
        <taxon>Mycobacteriales</taxon>
        <taxon>Corynebacteriaceae</taxon>
        <taxon>Corynebacterium</taxon>
    </lineage>
</organism>
<dbReference type="InterPro" id="IPR049995">
    <property type="entry name" value="Capsid_mycobact-type"/>
</dbReference>
<evidence type="ECO:0000313" key="4">
    <source>
        <dbReference type="Proteomes" id="UP000594905"/>
    </source>
</evidence>
<accession>A0A2X4RFX7</accession>
<keyword evidence="4" id="KW-1185">Reference proteome</keyword>
<dbReference type="EMBL" id="LS483460">
    <property type="protein sequence ID" value="SQI00971.1"/>
    <property type="molecule type" value="Genomic_DNA"/>
</dbReference>
<evidence type="ECO:0000313" key="3">
    <source>
        <dbReference type="Proteomes" id="UP000249264"/>
    </source>
</evidence>
<evidence type="ECO:0000313" key="1">
    <source>
        <dbReference type="EMBL" id="QPS60199.1"/>
    </source>
</evidence>
<dbReference type="Proteomes" id="UP000249264">
    <property type="component" value="Chromosome 1"/>
</dbReference>
<dbReference type="AlphaFoldDB" id="A0A2X4RFX7"/>
<dbReference type="EMBL" id="CP065689">
    <property type="protein sequence ID" value="QPS60199.1"/>
    <property type="molecule type" value="Genomic_DNA"/>
</dbReference>
<protein>
    <recommendedName>
        <fullName evidence="5">Major capsid protein</fullName>
    </recommendedName>
</protein>
<dbReference type="NCBIfam" id="NF042926">
    <property type="entry name" value="capsid_Caudo_1"/>
    <property type="match status" value="1"/>
</dbReference>
<gene>
    <name evidence="1" type="ORF">I6G51_03060</name>
    <name evidence="2" type="ORF">NCTC10288_02294</name>
</gene>
<name>A0A2X4RFX7_9CORY</name>
<sequence length="297" mass="32607">MSFYPARADYKDGVISIDEALSNPTVIASRVAEIASANLLVDTIFSNDAGPVEGGTVIYSKTTEKNFYTDNDVTARQPGDEYAIVYRERPEAELARVEDYGGKFAISDEARKRNLTVDFDNDVTALSNTIRRKLNQRAMETIAAADESGETNSIAHTGTKWSDLVLEGDPATITAPNERPTSSIADAFAIAETKELGITYSKMLVNPLTKSRILAAYGPNMKAMLDTFGLELISSNYVPKEKTYLVDPGKAGFVRYEESLTVTTWRDEHHRQTWVQGYAMPVMGITLPAAIATINNV</sequence>